<comment type="subcellular location">
    <subcellularLocation>
        <location evidence="1">Membrane</location>
        <topology evidence="1">Multi-pass membrane protein</topology>
    </subcellularLocation>
    <subcellularLocation>
        <location evidence="2 22">Mitochondrion inner membrane</location>
        <topology evidence="2 22">Peripheral membrane protein</topology>
        <orientation evidence="2 22">Matrix side</orientation>
    </subcellularLocation>
</comment>
<feature type="transmembrane region" description="Helical" evidence="23">
    <location>
        <begin position="256"/>
        <end position="279"/>
    </location>
</feature>
<dbReference type="Proteomes" id="UP000887572">
    <property type="component" value="Unplaced"/>
</dbReference>
<dbReference type="InterPro" id="IPR004709">
    <property type="entry name" value="NaH_exchanger"/>
</dbReference>
<comment type="pathway">
    <text evidence="3 22">Carbohydrate metabolism; tricarboxylic acid cycle; fumarate from succinate (eukaryal route): step 1/1.</text>
</comment>
<evidence type="ECO:0000256" key="3">
    <source>
        <dbReference type="ARBA" id="ARBA00004788"/>
    </source>
</evidence>
<keyword evidence="21" id="KW-0739">Sodium transport</keyword>
<evidence type="ECO:0000313" key="29">
    <source>
        <dbReference type="WBParaSite" id="Gr19_v10_g9911.t1"/>
    </source>
</evidence>
<keyword evidence="14 22" id="KW-0560">Oxidoreductase</keyword>
<evidence type="ECO:0000256" key="14">
    <source>
        <dbReference type="ARBA" id="ARBA00023002"/>
    </source>
</evidence>
<dbReference type="Gene3D" id="6.10.140.1330">
    <property type="match status" value="1"/>
</dbReference>
<comment type="function">
    <text evidence="22">Flavoprotein (FP) subunit of succinate dehydrogenase (SDH) that is involved in complex II of the mitochondrial electron transport chain and is responsible for transferring electrons from succinate to ubiquinone (coenzyme Q).</text>
</comment>
<feature type="transmembrane region" description="Helical" evidence="23">
    <location>
        <begin position="61"/>
        <end position="78"/>
    </location>
</feature>
<dbReference type="WBParaSite" id="Gr19_v10_g9911.t1">
    <property type="protein sequence ID" value="Gr19_v10_g9911.t1"/>
    <property type="gene ID" value="Gr19_v10_g9911"/>
</dbReference>
<dbReference type="FunFam" id="3.50.50.60:FF:000482">
    <property type="entry name" value="Succinate dehydrogenase complex, subunit A, flavoprotein (Fp)"/>
    <property type="match status" value="1"/>
</dbReference>
<dbReference type="GO" id="GO:0050660">
    <property type="term" value="F:flavin adenine dinucleotide binding"/>
    <property type="evidence" value="ECO:0007669"/>
    <property type="project" value="InterPro"/>
</dbReference>
<keyword evidence="9" id="KW-0999">Mitochondrion inner membrane</keyword>
<evidence type="ECO:0000256" key="9">
    <source>
        <dbReference type="ARBA" id="ARBA00022792"/>
    </source>
</evidence>
<dbReference type="InterPro" id="IPR006153">
    <property type="entry name" value="Cation/H_exchanger_TM"/>
</dbReference>
<sequence>MLSTTFRPLLVRPTFVGLLLLLCMCPCCLSNGNYSLTNAVNYTASNNSHHGVKVASLKFDYVKAELVLALFILVIGLFKLSYHQFKYPQALVPESCCLIILGTLLGLIFWWTGTFAELKFLEFDQKVFFFFLLPPIILEAAYSLNDRAFIDNLGTICLYAVVGTVLNIAIVGGLLIWAEWAGMFGTFGIHVLDSFLFSSLIAAVDPVAVLAIFKEVGVNQMLYFMVFGESLLNDAVTVVCYNLVNDFKQLDDITLLDVLAAFLCVSFGGLLVGTLFGILSALITKFTIHVRVVEPVICFTIAYLSYVCSELFHFSGIIGIIACGLIQIQYTMQNLSAKSQISINYIIKVISSVSESLIFIILGVMLVNEQNWFWDDWHPLFSLFSLLFCIFTRFFVVFLLTYIVNCFTGGVRYISFQEQIIMAYGGLRGAVSFSLAFMLSDEVETKSTLLSATYIVILCTVFGQGCTIKSIVKYLNIRLAKKDDNFRLFNAFNKGMVNHMTHGIEHIIGIKDHTTMKRLGDFSKDYVRPVLQREYIARKTEDKLLMIENEENFKDTLRMNKTNTSLIDLKSLEGMSEQGSATVDIIDEQREKLWEDDRADRRNQTEREVEQLTRGTMQIQALFYSHNIMAYPDRNLVDEAKKEVLMELETAANAYNKHMDRISRIREFREMKKMRGWRRVIGQQKPKRVSVNKGMLAMSGPTLCLSSTATHQQILIESLQQQKYITMLRLQKLKDGALPIINASFTRRYSKNTANYKIVDHTFDAIVVGAGGAGLRAAMGLSQGGMKTAVITKLFPTRSHTVAAQGGINAALGNMNPDDWRWHFYDTVKGSDWLGDQDAIHYMTREAPRAVIELENYGMPFSRTEEGKIYQRAFGGQSNDFGRGGQAHRTCCVADRTGHSLLHTLYGASLQYNCTYFVEYFALDLLMSREGHCVGVVAMNLEDGSIHRFRAANTVLATGGYGRAYFSCTSAHTCTGDGTALVARAGLCNSDMEFVQFHPTGIYGAGCLITEGCRGEGGFLINGEGERFMERYAPVAKDLASRDVVSRSMTIEIMEGRGVGPRKDHIFLQLHHLPPEQLTQRLPGISETAKIFSGVDVTKEPIPVLPTVHYNMGGTPTNYKGQVIKFTEEKGDQVVPGLWAAGECAAHSVHGANRLGANSLLDLVIFGRACAINILSDNKPGDSLPPLETNAGEPSIDNLDRLRNANGDIPTAELRLDMQRTMQEHAAVFRTGPLLKEGIEKIRNLFAHQKHLHVSDHGLIWNSDLIETLELQNLLINALQTIVAAENRKESRGAHAREDFPERLDEFDYSKSVEGQTKKKLAAHWRKHSIIYQNIETGAVTLKYRPVIDTTLDKSETDWVPPKIRSY</sequence>
<feature type="transmembrane region" description="Helical" evidence="23">
    <location>
        <begin position="345"/>
        <end position="368"/>
    </location>
</feature>
<dbReference type="InterPro" id="IPR003952">
    <property type="entry name" value="FRD_SDH_FAD_BS"/>
</dbReference>
<dbReference type="PANTHER" id="PTHR11632">
    <property type="entry name" value="SUCCINATE DEHYDROGENASE 2 FLAVOPROTEIN SUBUNIT"/>
    <property type="match status" value="1"/>
</dbReference>
<feature type="signal peptide" evidence="24">
    <location>
        <begin position="1"/>
        <end position="30"/>
    </location>
</feature>
<feature type="binding site" evidence="19">
    <location>
        <position position="1143"/>
    </location>
    <ligand>
        <name>FAD</name>
        <dbReference type="ChEBI" id="CHEBI:57692"/>
    </ligand>
</feature>
<feature type="transmembrane region" description="Helical" evidence="23">
    <location>
        <begin position="90"/>
        <end position="112"/>
    </location>
</feature>
<keyword evidence="16 22" id="KW-0472">Membrane</keyword>
<evidence type="ECO:0000313" key="28">
    <source>
        <dbReference type="Proteomes" id="UP000887572"/>
    </source>
</evidence>
<dbReference type="InterPro" id="IPR003953">
    <property type="entry name" value="FAD-dep_OxRdtase_2_FAD-bd"/>
</dbReference>
<keyword evidence="24" id="KW-0732">Signal</keyword>
<evidence type="ECO:0000256" key="15">
    <source>
        <dbReference type="ARBA" id="ARBA00023128"/>
    </source>
</evidence>
<evidence type="ECO:0000256" key="12">
    <source>
        <dbReference type="ARBA" id="ARBA00022982"/>
    </source>
</evidence>
<dbReference type="GO" id="GO:0006885">
    <property type="term" value="P:regulation of pH"/>
    <property type="evidence" value="ECO:0007669"/>
    <property type="project" value="InterPro"/>
</dbReference>
<feature type="binding site" evidence="19">
    <location>
        <begin position="792"/>
        <end position="807"/>
    </location>
    <ligand>
        <name>FAD</name>
        <dbReference type="ChEBI" id="CHEBI:57692"/>
    </ligand>
</feature>
<feature type="domain" description="Fumarate reductase/succinate dehydrogenase flavoprotein-like C-terminal" evidence="27">
    <location>
        <begin position="1215"/>
        <end position="1367"/>
    </location>
</feature>
<dbReference type="GO" id="GO:0009055">
    <property type="term" value="F:electron transfer activity"/>
    <property type="evidence" value="ECO:0007669"/>
    <property type="project" value="TreeGrafter"/>
</dbReference>
<feature type="binding site" evidence="19">
    <location>
        <position position="977"/>
    </location>
    <ligand>
        <name>FAD</name>
        <dbReference type="ChEBI" id="CHEBI:57692"/>
    </ligand>
</feature>
<dbReference type="GO" id="GO:0006121">
    <property type="term" value="P:mitochondrial electron transport, succinate to ubiquinone"/>
    <property type="evidence" value="ECO:0007669"/>
    <property type="project" value="TreeGrafter"/>
</dbReference>
<comment type="similarity">
    <text evidence="21">Belongs to the monovalent cation:proton antiporter 1 (CPA1) transporter (TC 2.A.36) family.</text>
</comment>
<comment type="similarity">
    <text evidence="4 22">Belongs to the FAD-dependent oxidoreductase 2 family. FRD/SDH subfamily.</text>
</comment>
<evidence type="ECO:0000256" key="23">
    <source>
        <dbReference type="SAM" id="Phobius"/>
    </source>
</evidence>
<evidence type="ECO:0000259" key="27">
    <source>
        <dbReference type="Pfam" id="PF02910"/>
    </source>
</evidence>
<evidence type="ECO:0000256" key="10">
    <source>
        <dbReference type="ARBA" id="ARBA00022827"/>
    </source>
</evidence>
<feature type="transmembrane region" description="Helical" evidence="23">
    <location>
        <begin position="127"/>
        <end position="144"/>
    </location>
</feature>
<feature type="domain" description="FAD-dependent oxidoreductase 2 FAD-binding" evidence="25">
    <location>
        <begin position="764"/>
        <end position="1160"/>
    </location>
</feature>
<feature type="binding site" evidence="18">
    <location>
        <position position="998"/>
    </location>
    <ligand>
        <name>substrate</name>
    </ligand>
</feature>
<feature type="binding site" evidence="19">
    <location>
        <begin position="769"/>
        <end position="774"/>
    </location>
    <ligand>
        <name>FAD</name>
        <dbReference type="ChEBI" id="CHEBI:57692"/>
    </ligand>
</feature>
<dbReference type="NCBIfam" id="TIGR01816">
    <property type="entry name" value="sdhA_forward"/>
    <property type="match status" value="1"/>
</dbReference>
<evidence type="ECO:0000256" key="13">
    <source>
        <dbReference type="ARBA" id="ARBA00022989"/>
    </source>
</evidence>
<dbReference type="Gene3D" id="3.90.700.10">
    <property type="entry name" value="Succinate dehydrogenase/fumarate reductase flavoprotein, catalytic domain"/>
    <property type="match status" value="1"/>
</dbReference>
<dbReference type="GO" id="GO:0015385">
    <property type="term" value="F:sodium:proton antiporter activity"/>
    <property type="evidence" value="ECO:0007669"/>
    <property type="project" value="InterPro"/>
</dbReference>
<dbReference type="GO" id="GO:0005743">
    <property type="term" value="C:mitochondrial inner membrane"/>
    <property type="evidence" value="ECO:0007669"/>
    <property type="project" value="UniProtKB-SubCell"/>
</dbReference>
<evidence type="ECO:0000256" key="7">
    <source>
        <dbReference type="ARBA" id="ARBA00022630"/>
    </source>
</evidence>
<protein>
    <recommendedName>
        <fullName evidence="21 22">Multifunctional fusion protein</fullName>
    </recommendedName>
    <domain>
        <recommendedName>
            <fullName evidence="22">Succinate dehydrogenase [ubiquinone] flavoprotein subunit, mitochondrial</fullName>
            <ecNumber evidence="22">1.3.5.1</ecNumber>
        </recommendedName>
    </domain>
    <domain>
        <recommendedName>
            <fullName evidence="21">Sodium/hydrogen exchanger</fullName>
        </recommendedName>
    </domain>
</protein>
<dbReference type="PRINTS" id="PR01084">
    <property type="entry name" value="NAHEXCHNGR"/>
</dbReference>
<keyword evidence="13 23" id="KW-1133">Transmembrane helix</keyword>
<keyword evidence="28" id="KW-1185">Reference proteome</keyword>
<keyword evidence="7 19" id="KW-0285">Flavoprotein</keyword>
<feature type="binding site" evidence="18">
    <location>
        <position position="1109"/>
    </location>
    <ligand>
        <name>substrate</name>
    </ligand>
</feature>
<evidence type="ECO:0000256" key="1">
    <source>
        <dbReference type="ARBA" id="ARBA00004141"/>
    </source>
</evidence>
<dbReference type="SUPFAM" id="SSF56425">
    <property type="entry name" value="Succinate dehydrogenase/fumarate reductase flavoprotein, catalytic domain"/>
    <property type="match status" value="1"/>
</dbReference>
<evidence type="ECO:0000256" key="4">
    <source>
        <dbReference type="ARBA" id="ARBA00008040"/>
    </source>
</evidence>
<dbReference type="InterPro" id="IPR036188">
    <property type="entry name" value="FAD/NAD-bd_sf"/>
</dbReference>
<evidence type="ECO:0000256" key="24">
    <source>
        <dbReference type="SAM" id="SignalP"/>
    </source>
</evidence>
<evidence type="ECO:0000256" key="8">
    <source>
        <dbReference type="ARBA" id="ARBA00022692"/>
    </source>
</evidence>
<evidence type="ECO:0000256" key="6">
    <source>
        <dbReference type="ARBA" id="ARBA00022532"/>
    </source>
</evidence>
<keyword evidence="12 22" id="KW-0249">Electron transport</keyword>
<evidence type="ECO:0000256" key="17">
    <source>
        <dbReference type="PIRSR" id="PIRSR611281-1"/>
    </source>
</evidence>
<keyword evidence="15" id="KW-0496">Mitochondrion</keyword>
<evidence type="ECO:0000256" key="16">
    <source>
        <dbReference type="ARBA" id="ARBA00023136"/>
    </source>
</evidence>
<feature type="transmembrane region" description="Helical" evidence="23">
    <location>
        <begin position="156"/>
        <end position="177"/>
    </location>
</feature>
<keyword evidence="11 22" id="KW-0809">Transit peptide</keyword>
<keyword evidence="21" id="KW-0406">Ion transport</keyword>
<dbReference type="InterPro" id="IPR037099">
    <property type="entry name" value="Fum_R/Succ_DH_flav-like_C_sf"/>
</dbReference>
<evidence type="ECO:0000256" key="5">
    <source>
        <dbReference type="ARBA" id="ARBA00022448"/>
    </source>
</evidence>
<feature type="transmembrane region" description="Helical" evidence="23">
    <location>
        <begin position="222"/>
        <end position="244"/>
    </location>
</feature>
<feature type="binding site" evidence="18">
    <location>
        <position position="1154"/>
    </location>
    <ligand>
        <name>substrate</name>
    </ligand>
</feature>
<dbReference type="GO" id="GO:0008177">
    <property type="term" value="F:succinate dehydrogenase (quinone) activity"/>
    <property type="evidence" value="ECO:0007669"/>
    <property type="project" value="UniProtKB-EC"/>
</dbReference>
<feature type="modified residue" description="Tele-8alpha-FAD histidine" evidence="20">
    <location>
        <position position="800"/>
    </location>
</feature>
<dbReference type="Gene3D" id="3.50.50.60">
    <property type="entry name" value="FAD/NAD(P)-binding domain"/>
    <property type="match status" value="1"/>
</dbReference>
<name>A0A914IDR3_GLORO</name>
<keyword evidence="10 19" id="KW-0274">FAD</keyword>
<feature type="transmembrane region" description="Helical" evidence="23">
    <location>
        <begin position="286"/>
        <end position="306"/>
    </location>
</feature>
<evidence type="ECO:0000256" key="18">
    <source>
        <dbReference type="PIRSR" id="PIRSR611281-2"/>
    </source>
</evidence>
<dbReference type="NCBIfam" id="TIGR00840">
    <property type="entry name" value="b_cpa1"/>
    <property type="match status" value="1"/>
</dbReference>
<accession>A0A914IDR3</accession>
<dbReference type="Pfam" id="PF00999">
    <property type="entry name" value="Na_H_Exchanger"/>
    <property type="match status" value="1"/>
</dbReference>
<keyword evidence="6 22" id="KW-0816">Tricarboxylic acid cycle</keyword>
<dbReference type="InterPro" id="IPR015939">
    <property type="entry name" value="Fum_Rdtase/Succ_DH_flav-like_C"/>
</dbReference>
<evidence type="ECO:0000256" key="2">
    <source>
        <dbReference type="ARBA" id="ARBA00004443"/>
    </source>
</evidence>
<feature type="transmembrane region" description="Helical" evidence="23">
    <location>
        <begin position="312"/>
        <end position="333"/>
    </location>
</feature>
<keyword evidence="5 21" id="KW-0813">Transport</keyword>
<dbReference type="NCBIfam" id="TIGR01812">
    <property type="entry name" value="sdhA_frdA_Gneg"/>
    <property type="match status" value="1"/>
</dbReference>
<feature type="active site" description="Proton acceptor" evidence="17">
    <location>
        <position position="1042"/>
    </location>
</feature>
<feature type="binding site" evidence="18">
    <location>
        <position position="1010"/>
    </location>
    <ligand>
        <name>substrate</name>
    </ligand>
</feature>
<feature type="domain" description="Cation/H+ exchanger transmembrane" evidence="26">
    <location>
        <begin position="74"/>
        <end position="473"/>
    </location>
</feature>
<dbReference type="PANTHER" id="PTHR11632:SF51">
    <property type="entry name" value="SUCCINATE DEHYDROGENASE [UBIQUINONE] FLAVOPROTEIN SUBUNIT, MITOCHONDRIAL"/>
    <property type="match status" value="1"/>
</dbReference>
<evidence type="ECO:0000256" key="22">
    <source>
        <dbReference type="RuleBase" id="RU362051"/>
    </source>
</evidence>
<dbReference type="FunFam" id="4.10.80.40:FF:000004">
    <property type="entry name" value="Succinate dehydrogenase [ubiquinone] flavoprotein subunit, mitochondrial"/>
    <property type="match status" value="1"/>
</dbReference>
<comment type="catalytic activity">
    <reaction evidence="22">
        <text>a quinone + succinate = fumarate + a quinol</text>
        <dbReference type="Rhea" id="RHEA:40523"/>
        <dbReference type="ChEBI" id="CHEBI:24646"/>
        <dbReference type="ChEBI" id="CHEBI:29806"/>
        <dbReference type="ChEBI" id="CHEBI:30031"/>
        <dbReference type="ChEBI" id="CHEBI:132124"/>
        <dbReference type="EC" id="1.3.5.1"/>
    </reaction>
</comment>
<evidence type="ECO:0000259" key="26">
    <source>
        <dbReference type="Pfam" id="PF00999"/>
    </source>
</evidence>
<feature type="chain" id="PRO_5037150148" description="Multifunctional fusion protein" evidence="24">
    <location>
        <begin position="31"/>
        <end position="1367"/>
    </location>
</feature>
<dbReference type="Pfam" id="PF02910">
    <property type="entry name" value="Succ_DH_flav_C"/>
    <property type="match status" value="1"/>
</dbReference>
<dbReference type="InterPro" id="IPR014006">
    <property type="entry name" value="Succ_Dhase_FrdA_Gneg"/>
</dbReference>
<keyword evidence="21" id="KW-0915">Sodium</keyword>
<dbReference type="Gene3D" id="1.20.58.100">
    <property type="entry name" value="Fumarate reductase/succinate dehydrogenase flavoprotein-like, C-terminal domain"/>
    <property type="match status" value="1"/>
</dbReference>
<comment type="cofactor">
    <cofactor evidence="19">
        <name>FAD</name>
        <dbReference type="ChEBI" id="CHEBI:57692"/>
    </cofactor>
    <text evidence="19">Flavinylated by SdhE, about 5% flavinylation occurs in the absence of SdhE.</text>
</comment>
<dbReference type="PROSITE" id="PS00504">
    <property type="entry name" value="FRD_SDH_FAD_BINDING"/>
    <property type="match status" value="1"/>
</dbReference>
<dbReference type="FunFam" id="3.90.700.10:FF:000001">
    <property type="entry name" value="Mitochondrial succinate dehydrogenase flavoprotein subunit"/>
    <property type="match status" value="1"/>
</dbReference>
<dbReference type="SUPFAM" id="SSF46977">
    <property type="entry name" value="Succinate dehydrogenase/fumarate reductase flavoprotein C-terminal domain"/>
    <property type="match status" value="1"/>
</dbReference>
<dbReference type="GO" id="GO:0006099">
    <property type="term" value="P:tricarboxylic acid cycle"/>
    <property type="evidence" value="ECO:0007669"/>
    <property type="project" value="UniProtKB-KW"/>
</dbReference>
<organism evidence="28 29">
    <name type="scientific">Globodera rostochiensis</name>
    <name type="common">Golden nematode worm</name>
    <name type="synonym">Heterodera rostochiensis</name>
    <dbReference type="NCBI Taxonomy" id="31243"/>
    <lineage>
        <taxon>Eukaryota</taxon>
        <taxon>Metazoa</taxon>
        <taxon>Ecdysozoa</taxon>
        <taxon>Nematoda</taxon>
        <taxon>Chromadorea</taxon>
        <taxon>Rhabditida</taxon>
        <taxon>Tylenchina</taxon>
        <taxon>Tylenchomorpha</taxon>
        <taxon>Tylenchoidea</taxon>
        <taxon>Heteroderidae</taxon>
        <taxon>Heteroderinae</taxon>
        <taxon>Globodera</taxon>
    </lineage>
</organism>
<keyword evidence="8 21" id="KW-0812">Transmembrane</keyword>
<proteinExistence type="inferred from homology"/>
<evidence type="ECO:0000259" key="25">
    <source>
        <dbReference type="Pfam" id="PF00890"/>
    </source>
</evidence>
<evidence type="ECO:0000256" key="11">
    <source>
        <dbReference type="ARBA" id="ARBA00022946"/>
    </source>
</evidence>
<dbReference type="InterPro" id="IPR011281">
    <property type="entry name" value="Succ_DH_flav_su_fwd"/>
</dbReference>
<dbReference type="SUPFAM" id="SSF51905">
    <property type="entry name" value="FAD/NAD(P)-binding domain"/>
    <property type="match status" value="1"/>
</dbReference>
<feature type="transmembrane region" description="Helical" evidence="23">
    <location>
        <begin position="189"/>
        <end position="213"/>
    </location>
</feature>
<feature type="binding site" evidence="19">
    <location>
        <begin position="1159"/>
        <end position="1160"/>
    </location>
    <ligand>
        <name>FAD</name>
        <dbReference type="ChEBI" id="CHEBI:57692"/>
    </ligand>
</feature>
<dbReference type="Gene3D" id="4.10.80.40">
    <property type="entry name" value="succinate dehydrogenase protein domain"/>
    <property type="match status" value="1"/>
</dbReference>
<dbReference type="Pfam" id="PF00890">
    <property type="entry name" value="FAD_binding_2"/>
    <property type="match status" value="1"/>
</dbReference>
<dbReference type="InterPro" id="IPR027477">
    <property type="entry name" value="Succ_DH/fumarate_Rdtase_cat_sf"/>
</dbReference>
<feature type="transmembrane region" description="Helical" evidence="23">
    <location>
        <begin position="451"/>
        <end position="472"/>
    </location>
</feature>
<dbReference type="FunFam" id="1.20.58.100:FF:000001">
    <property type="entry name" value="Succinate dehydrogenase flavoprotein subunit (SdhA)"/>
    <property type="match status" value="1"/>
</dbReference>
<evidence type="ECO:0000256" key="20">
    <source>
        <dbReference type="PIRSR" id="PIRSR611281-4"/>
    </source>
</evidence>
<evidence type="ECO:0000256" key="19">
    <source>
        <dbReference type="PIRSR" id="PIRSR611281-3"/>
    </source>
</evidence>
<feature type="transmembrane region" description="Helical" evidence="23">
    <location>
        <begin position="380"/>
        <end position="408"/>
    </location>
</feature>
<evidence type="ECO:0000256" key="21">
    <source>
        <dbReference type="RuleBase" id="RU003722"/>
    </source>
</evidence>
<dbReference type="EC" id="1.3.5.1" evidence="22"/>
<keyword evidence="21" id="KW-0050">Antiport</keyword>
<dbReference type="InterPro" id="IPR030664">
    <property type="entry name" value="SdhA/FrdA/AprA"/>
</dbReference>
<reference evidence="29" key="1">
    <citation type="submission" date="2022-11" db="UniProtKB">
        <authorList>
            <consortium name="WormBaseParasite"/>
        </authorList>
    </citation>
    <scope>IDENTIFICATION</scope>
</reference>